<dbReference type="EMBL" id="BK015828">
    <property type="protein sequence ID" value="DAE27111.1"/>
    <property type="molecule type" value="Genomic_DNA"/>
</dbReference>
<protein>
    <submittedName>
        <fullName evidence="1">Upper collar protein</fullName>
    </submittedName>
</protein>
<accession>A0A8S5R6T2</accession>
<organism evidence="1">
    <name type="scientific">virus sp. ctxZT69</name>
    <dbReference type="NCBI Taxonomy" id="2826818"/>
    <lineage>
        <taxon>Viruses</taxon>
    </lineage>
</organism>
<dbReference type="InterPro" id="IPR036199">
    <property type="entry name" value="Gp10_sf"/>
</dbReference>
<dbReference type="Gene3D" id="1.10.246.30">
    <property type="match status" value="1"/>
</dbReference>
<dbReference type="InterPro" id="IPR008016">
    <property type="entry name" value="Gp10"/>
</dbReference>
<dbReference type="Gene3D" id="3.30.1350.20">
    <property type="entry name" value="Bacteriophage PHI-29 conector. Domain 3"/>
    <property type="match status" value="1"/>
</dbReference>
<dbReference type="Gene3D" id="2.40.500.10">
    <property type="entry name" value="Upper collar protein gp10 (connector protein)"/>
    <property type="match status" value="1"/>
</dbReference>
<reference evidence="1" key="1">
    <citation type="journal article" date="2021" name="Proc. Natl. Acad. Sci. U.S.A.">
        <title>A Catalog of Tens of Thousands of Viruses from Human Metagenomes Reveals Hidden Associations with Chronic Diseases.</title>
        <authorList>
            <person name="Tisza M.J."/>
            <person name="Buck C.B."/>
        </authorList>
    </citation>
    <scope>NUCLEOTIDE SEQUENCE</scope>
    <source>
        <strain evidence="1">CtxZT69</strain>
    </source>
</reference>
<proteinExistence type="predicted"/>
<dbReference type="Pfam" id="PF05352">
    <property type="entry name" value="Phage_connector"/>
    <property type="match status" value="1"/>
</dbReference>
<evidence type="ECO:0000313" key="1">
    <source>
        <dbReference type="EMBL" id="DAE27111.1"/>
    </source>
</evidence>
<sequence length="290" mass="33030">MKKHLGKTRKMLTEANIKNAISKNSWLARLVSIALSNFVYQKLPETINRDFMEWRLLCGEKIALFEDEVLGALALPVTSVYMRDVYGLPLEWEVFAPFGGYHRRLNAENAVILWDNVNHYGGTFQTLNMYADRLSDIQRTIDVNVANQKTPILVSCSQEQKLSLENAMMQRDSNIAALWVLKDSFDMDAIRTLNIQPEYIADKAQILSRQLWNEALTFLGVENSNTEKRERLVTEEITSNLGGVNAMRQTRLIPRQEAFEKANALFGWEVSVDYVSADLDKTDEGGVLFG</sequence>
<name>A0A8S5R6T2_9VIRU</name>
<dbReference type="SUPFAM" id="SSF56826">
    <property type="entry name" value="Upper collar protein gp10 (connector protein)"/>
    <property type="match status" value="1"/>
</dbReference>